<keyword evidence="9" id="KW-1185">Reference proteome</keyword>
<dbReference type="RefSeq" id="WP_100744553.1">
    <property type="nucleotide sequence ID" value="NZ_NPDW01000002.1"/>
</dbReference>
<feature type="domain" description="ABC3 transporter permease C-terminal" evidence="7">
    <location>
        <begin position="696"/>
        <end position="810"/>
    </location>
</feature>
<feature type="transmembrane region" description="Helical" evidence="6">
    <location>
        <begin position="693"/>
        <end position="713"/>
    </location>
</feature>
<dbReference type="PANTHER" id="PTHR30287:SF2">
    <property type="entry name" value="BLL1001 PROTEIN"/>
    <property type="match status" value="1"/>
</dbReference>
<feature type="transmembrane region" description="Helical" evidence="6">
    <location>
        <begin position="394"/>
        <end position="413"/>
    </location>
</feature>
<dbReference type="Pfam" id="PF02687">
    <property type="entry name" value="FtsX"/>
    <property type="match status" value="2"/>
</dbReference>
<proteinExistence type="predicted"/>
<dbReference type="EMBL" id="NPDX01000003">
    <property type="protein sequence ID" value="PJZ84174.1"/>
    <property type="molecule type" value="Genomic_DNA"/>
</dbReference>
<accession>A0A2N0AIR0</accession>
<keyword evidence="5 6" id="KW-0472">Membrane</keyword>
<comment type="subcellular location">
    <subcellularLocation>
        <location evidence="1">Cell membrane</location>
        <topology evidence="1">Multi-pass membrane protein</topology>
    </subcellularLocation>
</comment>
<evidence type="ECO:0000313" key="8">
    <source>
        <dbReference type="EMBL" id="PJZ84174.1"/>
    </source>
</evidence>
<dbReference type="GO" id="GO:0005886">
    <property type="term" value="C:plasma membrane"/>
    <property type="evidence" value="ECO:0007669"/>
    <property type="project" value="UniProtKB-SubCell"/>
</dbReference>
<keyword evidence="3 6" id="KW-0812">Transmembrane</keyword>
<comment type="caution">
    <text evidence="8">The sequence shown here is derived from an EMBL/GenBank/DDBJ whole genome shotgun (WGS) entry which is preliminary data.</text>
</comment>
<dbReference type="InterPro" id="IPR038766">
    <property type="entry name" value="Membrane_comp_ABC_pdt"/>
</dbReference>
<evidence type="ECO:0000256" key="2">
    <source>
        <dbReference type="ARBA" id="ARBA00022475"/>
    </source>
</evidence>
<feature type="transmembrane region" description="Helical" evidence="6">
    <location>
        <begin position="733"/>
        <end position="750"/>
    </location>
</feature>
<evidence type="ECO:0000313" key="9">
    <source>
        <dbReference type="Proteomes" id="UP000232145"/>
    </source>
</evidence>
<organism evidence="8 9">
    <name type="scientific">Leptospira harrisiae</name>
    <dbReference type="NCBI Taxonomy" id="2023189"/>
    <lineage>
        <taxon>Bacteria</taxon>
        <taxon>Pseudomonadati</taxon>
        <taxon>Spirochaetota</taxon>
        <taxon>Spirochaetia</taxon>
        <taxon>Leptospirales</taxon>
        <taxon>Leptospiraceae</taxon>
        <taxon>Leptospira</taxon>
    </lineage>
</organism>
<dbReference type="PANTHER" id="PTHR30287">
    <property type="entry name" value="MEMBRANE COMPONENT OF PREDICTED ABC SUPERFAMILY METABOLITE UPTAKE TRANSPORTER"/>
    <property type="match status" value="1"/>
</dbReference>
<evidence type="ECO:0000256" key="4">
    <source>
        <dbReference type="ARBA" id="ARBA00022989"/>
    </source>
</evidence>
<evidence type="ECO:0000256" key="3">
    <source>
        <dbReference type="ARBA" id="ARBA00022692"/>
    </source>
</evidence>
<keyword evidence="4 6" id="KW-1133">Transmembrane helix</keyword>
<evidence type="ECO:0000259" key="7">
    <source>
        <dbReference type="Pfam" id="PF02687"/>
    </source>
</evidence>
<feature type="transmembrane region" description="Helical" evidence="6">
    <location>
        <begin position="788"/>
        <end position="807"/>
    </location>
</feature>
<evidence type="ECO:0000256" key="1">
    <source>
        <dbReference type="ARBA" id="ARBA00004651"/>
    </source>
</evidence>
<feature type="domain" description="ABC3 transporter permease C-terminal" evidence="7">
    <location>
        <begin position="247"/>
        <end position="368"/>
    </location>
</feature>
<feature type="transmembrane region" description="Helical" evidence="6">
    <location>
        <begin position="289"/>
        <end position="315"/>
    </location>
</feature>
<dbReference type="OrthoDB" id="343744at2"/>
<sequence length="819" mass="93107">MKMVYYSFILGYFKDHFSKMLLSIAGISLGIALFVSTQINAWRAEQSVLDQMIGYNSENFTGRYISNHQSQGANDRFLKKVDSELPENIRIEPELQTKATYSLSENQIQSIPVVGRDILLTSTILPKKSDTNLIPKYFISIALANQLKIQSEQKTISVCDKEIQLRHDNIQILPMEGIFLVMDITRLQSICNLNNQLTSIWLIKEDNTTNIQNIIIQNSDEWTYESKEQILERAGAVLSSLKINLTIVSLVSVLISFFMVSNMFTGLYLSRKREFGILLSIGSDKKDNFFLFLTQSIVIGALGGVTGVLLGILIANTNFLTTVNTITDANQISSYRRFPFSIILLGITISMVGSILASIYNSYKTFRILPIDLIREKDSEKSFLLFGLSKKSNFNISLFSLAIGIFLGLLNISKLIVPGMIGVGFVILSFVLLNFLCLPFIIQLIDKLFSKFKFLPSLKIGLKEIQSEPWKHGLTASTIMLSSSLVFTLTSLTESYEHSVVRWVDEENKSDFSLISEKKLSSGDPGVPISLLETLTKDTNFTSVEPFYIDSKFIVNGKYYTLHVFDFPKQYKKDELITSTNLCFLDQICKGDLININTDLNSNVPIKIQATKDHFFSERGTIMMDYTFFQKNYKVKFLNSIRITRNKEKPMTDVLTHLSNISKKFDLKYINQEELKKLYLEGMKKVFSILDTLKISALIISILTLSTSLVYFIREKSQMLAGLKSIGMDSFQMFLLIYYQALFLVSFGIFSGILNSLILSPIVIFGINRNAFGWILDYQYPLSFVVKLPIIIPAITFLICLLPFYFLNQMKISKELKYE</sequence>
<feature type="transmembrane region" description="Helical" evidence="6">
    <location>
        <begin position="338"/>
        <end position="360"/>
    </location>
</feature>
<name>A0A2N0AIR0_9LEPT</name>
<keyword evidence="2" id="KW-1003">Cell membrane</keyword>
<dbReference type="AlphaFoldDB" id="A0A2N0AIR0"/>
<dbReference type="Proteomes" id="UP000232145">
    <property type="component" value="Unassembled WGS sequence"/>
</dbReference>
<reference evidence="8 9" key="1">
    <citation type="submission" date="2017-07" db="EMBL/GenBank/DDBJ databases">
        <title>Leptospira spp. isolated from tropical soils.</title>
        <authorList>
            <person name="Thibeaux R."/>
            <person name="Iraola G."/>
            <person name="Ferres I."/>
            <person name="Bierque E."/>
            <person name="Girault D."/>
            <person name="Soupe-Gilbert M.-E."/>
            <person name="Picardeau M."/>
            <person name="Goarant C."/>
        </authorList>
    </citation>
    <scope>NUCLEOTIDE SEQUENCE [LARGE SCALE GENOMIC DNA]</scope>
    <source>
        <strain evidence="8 9">FH2-B-A1</strain>
    </source>
</reference>
<feature type="transmembrane region" description="Helical" evidence="6">
    <location>
        <begin position="247"/>
        <end position="269"/>
    </location>
</feature>
<feature type="transmembrane region" description="Helical" evidence="6">
    <location>
        <begin position="419"/>
        <end position="445"/>
    </location>
</feature>
<evidence type="ECO:0000256" key="5">
    <source>
        <dbReference type="ARBA" id="ARBA00023136"/>
    </source>
</evidence>
<protein>
    <submittedName>
        <fullName evidence="8">Permease</fullName>
    </submittedName>
</protein>
<gene>
    <name evidence="8" type="ORF">CH364_12630</name>
</gene>
<evidence type="ECO:0000256" key="6">
    <source>
        <dbReference type="SAM" id="Phobius"/>
    </source>
</evidence>
<dbReference type="InterPro" id="IPR003838">
    <property type="entry name" value="ABC3_permease_C"/>
</dbReference>